<comment type="caution">
    <text evidence="4">The sequence shown here is derived from an EMBL/GenBank/DDBJ whole genome shotgun (WGS) entry which is preliminary data.</text>
</comment>
<evidence type="ECO:0008006" key="6">
    <source>
        <dbReference type="Google" id="ProtNLM"/>
    </source>
</evidence>
<dbReference type="Pfam" id="PF01535">
    <property type="entry name" value="PPR"/>
    <property type="match status" value="1"/>
</dbReference>
<feature type="region of interest" description="Disordered" evidence="2">
    <location>
        <begin position="51"/>
        <end position="81"/>
    </location>
</feature>
<organism evidence="4 5">
    <name type="scientific">Cyclostephanos tholiformis</name>
    <dbReference type="NCBI Taxonomy" id="382380"/>
    <lineage>
        <taxon>Eukaryota</taxon>
        <taxon>Sar</taxon>
        <taxon>Stramenopiles</taxon>
        <taxon>Ochrophyta</taxon>
        <taxon>Bacillariophyta</taxon>
        <taxon>Coscinodiscophyceae</taxon>
        <taxon>Thalassiosirophycidae</taxon>
        <taxon>Stephanodiscales</taxon>
        <taxon>Stephanodiscaceae</taxon>
        <taxon>Cyclostephanos</taxon>
    </lineage>
</organism>
<dbReference type="PROSITE" id="PS51375">
    <property type="entry name" value="PPR"/>
    <property type="match status" value="1"/>
</dbReference>
<dbReference type="PANTHER" id="PTHR47938">
    <property type="entry name" value="RESPIRATORY COMPLEX I CHAPERONE (CIA84), PUTATIVE (AFU_ORTHOLOGUE AFUA_2G06020)-RELATED"/>
    <property type="match status" value="1"/>
</dbReference>
<name>A0ABD3R6N4_9STRA</name>
<dbReference type="PANTHER" id="PTHR47938:SF35">
    <property type="entry name" value="PENTATRICOPEPTIDE REPEAT-CONTAINING PROTEIN 4, MITOCHONDRIAL-RELATED"/>
    <property type="match status" value="1"/>
</dbReference>
<dbReference type="InterPro" id="IPR002885">
    <property type="entry name" value="PPR_rpt"/>
</dbReference>
<evidence type="ECO:0000313" key="5">
    <source>
        <dbReference type="Proteomes" id="UP001530377"/>
    </source>
</evidence>
<evidence type="ECO:0000313" key="4">
    <source>
        <dbReference type="EMBL" id="KAL3808692.1"/>
    </source>
</evidence>
<reference evidence="4 5" key="1">
    <citation type="submission" date="2024-10" db="EMBL/GenBank/DDBJ databases">
        <title>Updated reference genomes for cyclostephanoid diatoms.</title>
        <authorList>
            <person name="Roberts W.R."/>
            <person name="Alverson A.J."/>
        </authorList>
    </citation>
    <scope>NUCLEOTIDE SEQUENCE [LARGE SCALE GENOMIC DNA]</scope>
    <source>
        <strain evidence="4 5">AJA228-03</strain>
    </source>
</reference>
<accession>A0ABD3R6N4</accession>
<keyword evidence="5" id="KW-1185">Reference proteome</keyword>
<dbReference type="EMBL" id="JALLPB020000479">
    <property type="protein sequence ID" value="KAL3808692.1"/>
    <property type="molecule type" value="Genomic_DNA"/>
</dbReference>
<dbReference type="AlphaFoldDB" id="A0ABD3R6N4"/>
<feature type="signal peptide" evidence="3">
    <location>
        <begin position="1"/>
        <end position="24"/>
    </location>
</feature>
<dbReference type="Gene3D" id="1.25.40.10">
    <property type="entry name" value="Tetratricopeptide repeat domain"/>
    <property type="match status" value="3"/>
</dbReference>
<feature type="repeat" description="PPR" evidence="1">
    <location>
        <begin position="638"/>
        <end position="668"/>
    </location>
</feature>
<sequence>MAMLALRLLWILPCILFSIREGGSFVPTTIAFPISSASNRDVVAPSMQLRATGDNNDAVGRGVNRPSSRGGSPPRRVPQNKRTAMRWVIQGVERCLSKEEEGGIGGGAGAAGGGGGGGGSMIGGGKSYGRILDASLVDALYLMANASKQKDILDAEKRLEVLMKKPSEFPIEVNERVIKVTAMAGLATLSSSLLNEVLVEGRENAVVPSPMAYTAVMNALRRIGRIDRMESTLSNLAGACRRASHMRGERIGVDVVAFNAYLAALCDAAVNESPFSSSASDVIDDDELSAFNFTSLATYSSTTSSSEKYLYKALNLLRDDTARRKFALDTDPDKYSYNQVLNAAAKCSKSDVDNRIATSIMTSCLRGMSERGIKADILTYNARLQAVLASDGKAAAIELYNQILSDPNVAPDRYTINFMLRPFVIDRRLEEIWAMLSNFYEKNVEKNNNMVSSAFEAFLTTMVDMGEIELSRDIFQAFFLKMPKKQTKRMQLSRMVHVMNFGDQPPQNAAMSVVDSVKMMANLQTSIQPNTLLPPKTRHFNILLGGYSKAYHSVLSKVGRSLKLVSNKDDQLKDMWNVSSVALPNIQNAFELLDIMLRIGVPLDSFSVSSLMALPYATPENITSLLVRIEPEMMVELNPAAYRSILTAYGKVGDPSSAFWMFEEMTHKCRNQARNVESWNSILGALKNGCKENDNGNILDIMNSHAARERRSLQRQGSEESGSQLISLVDGETCLDASFKVLDTMRNGTVLSEGFAAPKPNSQTYCLVASALSGSIALKPSIDLALTLFRNAMEEGVAADGRFLNAVLRCFGDDIEAALSAWKRNIGPAAAGYERSSKKRGANVLAAYNGLLHVCGRAIRPDIATRIAYAMKKSGYEPTEVSLNSYLAGKRMALDGSDGVKNMGLSNQYESALSLECTKYNTKDRRREKDKKIRIIL</sequence>
<feature type="chain" id="PRO_5044853419" description="Pentatricopeptide repeat-containing protein" evidence="3">
    <location>
        <begin position="25"/>
        <end position="937"/>
    </location>
</feature>
<keyword evidence="3" id="KW-0732">Signal</keyword>
<evidence type="ECO:0000256" key="3">
    <source>
        <dbReference type="SAM" id="SignalP"/>
    </source>
</evidence>
<feature type="compositionally biased region" description="Low complexity" evidence="2">
    <location>
        <begin position="59"/>
        <end position="74"/>
    </location>
</feature>
<gene>
    <name evidence="4" type="ORF">ACHAXA_000178</name>
</gene>
<protein>
    <recommendedName>
        <fullName evidence="6">Pentatricopeptide repeat-containing protein</fullName>
    </recommendedName>
</protein>
<dbReference type="InterPro" id="IPR011990">
    <property type="entry name" value="TPR-like_helical_dom_sf"/>
</dbReference>
<proteinExistence type="predicted"/>
<dbReference type="Proteomes" id="UP001530377">
    <property type="component" value="Unassembled WGS sequence"/>
</dbReference>
<evidence type="ECO:0000256" key="2">
    <source>
        <dbReference type="SAM" id="MobiDB-lite"/>
    </source>
</evidence>
<evidence type="ECO:0000256" key="1">
    <source>
        <dbReference type="PROSITE-ProRule" id="PRU00708"/>
    </source>
</evidence>